<keyword evidence="4 10" id="KW-0808">Transferase</keyword>
<dbReference type="PANTHER" id="PTHR33908:SF3">
    <property type="entry name" value="UNDECAPRENYL PHOSPHATE-ALPHA-4-AMINO-4-DEOXY-L-ARABINOSE ARABINOSYL TRANSFERASE"/>
    <property type="match status" value="1"/>
</dbReference>
<proteinExistence type="predicted"/>
<feature type="transmembrane region" description="Helical" evidence="8">
    <location>
        <begin position="307"/>
        <end position="326"/>
    </location>
</feature>
<organism evidence="10 11">
    <name type="scientific">Sulfurospirillum diekertiae</name>
    <dbReference type="NCBI Taxonomy" id="1854492"/>
    <lineage>
        <taxon>Bacteria</taxon>
        <taxon>Pseudomonadati</taxon>
        <taxon>Campylobacterota</taxon>
        <taxon>Epsilonproteobacteria</taxon>
        <taxon>Campylobacterales</taxon>
        <taxon>Sulfurospirillaceae</taxon>
        <taxon>Sulfurospirillum</taxon>
    </lineage>
</organism>
<evidence type="ECO:0000256" key="8">
    <source>
        <dbReference type="SAM" id="Phobius"/>
    </source>
</evidence>
<dbReference type="InterPro" id="IPR050297">
    <property type="entry name" value="LipidA_mod_glycosyltrf_83"/>
</dbReference>
<feature type="transmembrane region" description="Helical" evidence="8">
    <location>
        <begin position="266"/>
        <end position="287"/>
    </location>
</feature>
<evidence type="ECO:0000256" key="3">
    <source>
        <dbReference type="ARBA" id="ARBA00022676"/>
    </source>
</evidence>
<dbReference type="GO" id="GO:0009103">
    <property type="term" value="P:lipopolysaccharide biosynthetic process"/>
    <property type="evidence" value="ECO:0007669"/>
    <property type="project" value="UniProtKB-ARBA"/>
</dbReference>
<feature type="transmembrane region" description="Helical" evidence="8">
    <location>
        <begin position="7"/>
        <end position="26"/>
    </location>
</feature>
<dbReference type="KEGG" id="suls:Sdiek1_2799"/>
<evidence type="ECO:0000256" key="1">
    <source>
        <dbReference type="ARBA" id="ARBA00004651"/>
    </source>
</evidence>
<evidence type="ECO:0000256" key="4">
    <source>
        <dbReference type="ARBA" id="ARBA00022679"/>
    </source>
</evidence>
<keyword evidence="5 8" id="KW-0812">Transmembrane</keyword>
<keyword evidence="11" id="KW-1185">Reference proteome</keyword>
<feature type="domain" description="Glycosyltransferase RgtA/B/C/D-like" evidence="9">
    <location>
        <begin position="63"/>
        <end position="224"/>
    </location>
</feature>
<name>A0A1Y0HP85_9BACT</name>
<feature type="transmembrane region" description="Helical" evidence="8">
    <location>
        <begin position="332"/>
        <end position="351"/>
    </location>
</feature>
<dbReference type="AlphaFoldDB" id="A0A1Y0HP85"/>
<dbReference type="GO" id="GO:0010041">
    <property type="term" value="P:response to iron(III) ion"/>
    <property type="evidence" value="ECO:0007669"/>
    <property type="project" value="TreeGrafter"/>
</dbReference>
<evidence type="ECO:0000256" key="7">
    <source>
        <dbReference type="ARBA" id="ARBA00023136"/>
    </source>
</evidence>
<feature type="transmembrane region" description="Helical" evidence="8">
    <location>
        <begin position="363"/>
        <end position="384"/>
    </location>
</feature>
<evidence type="ECO:0000256" key="5">
    <source>
        <dbReference type="ARBA" id="ARBA00022692"/>
    </source>
</evidence>
<dbReference type="GO" id="GO:0005886">
    <property type="term" value="C:plasma membrane"/>
    <property type="evidence" value="ECO:0007669"/>
    <property type="project" value="UniProtKB-SubCell"/>
</dbReference>
<keyword evidence="7 8" id="KW-0472">Membrane</keyword>
<dbReference type="EMBL" id="CP021416">
    <property type="protein sequence ID" value="ARU49942.1"/>
    <property type="molecule type" value="Genomic_DNA"/>
</dbReference>
<evidence type="ECO:0000256" key="6">
    <source>
        <dbReference type="ARBA" id="ARBA00022989"/>
    </source>
</evidence>
<keyword evidence="3 10" id="KW-0328">Glycosyltransferase</keyword>
<gene>
    <name evidence="10" type="ORF">Sdiek1_2799</name>
</gene>
<dbReference type="PANTHER" id="PTHR33908">
    <property type="entry name" value="MANNOSYLTRANSFERASE YKCB-RELATED"/>
    <property type="match status" value="1"/>
</dbReference>
<dbReference type="RefSeq" id="WP_087439615.1">
    <property type="nucleotide sequence ID" value="NZ_CP021416.1"/>
</dbReference>
<keyword evidence="6 8" id="KW-1133">Transmembrane helix</keyword>
<dbReference type="Proteomes" id="UP000196005">
    <property type="component" value="Chromosome"/>
</dbReference>
<evidence type="ECO:0000313" key="11">
    <source>
        <dbReference type="Proteomes" id="UP000196005"/>
    </source>
</evidence>
<dbReference type="Pfam" id="PF13231">
    <property type="entry name" value="PMT_2"/>
    <property type="match status" value="1"/>
</dbReference>
<evidence type="ECO:0000313" key="10">
    <source>
        <dbReference type="EMBL" id="ARU49942.1"/>
    </source>
</evidence>
<evidence type="ECO:0000259" key="9">
    <source>
        <dbReference type="Pfam" id="PF13231"/>
    </source>
</evidence>
<protein>
    <submittedName>
        <fullName evidence="10">Undecaprenyl phosphate-alpha-4-amino-4-deoxy-L-arabinose arabinosyl transferase</fullName>
        <ecNumber evidence="10">2.4.2.43</ecNumber>
    </submittedName>
</protein>
<keyword evidence="2" id="KW-1003">Cell membrane</keyword>
<accession>A0A1Y0HP85</accession>
<evidence type="ECO:0000256" key="2">
    <source>
        <dbReference type="ARBA" id="ARBA00022475"/>
    </source>
</evidence>
<dbReference type="InterPro" id="IPR038731">
    <property type="entry name" value="RgtA/B/C-like"/>
</dbReference>
<feature type="transmembrane region" description="Helical" evidence="8">
    <location>
        <begin position="113"/>
        <end position="135"/>
    </location>
</feature>
<feature type="transmembrane region" description="Helical" evidence="8">
    <location>
        <begin position="83"/>
        <end position="101"/>
    </location>
</feature>
<comment type="subcellular location">
    <subcellularLocation>
        <location evidence="1">Cell membrane</location>
        <topology evidence="1">Multi-pass membrane protein</topology>
    </subcellularLocation>
</comment>
<sequence>MQNTFKNLILALFSLIGARLIVMYYFPLTDSTEARYANTALMMAKLNDWISPYYDYGVPFWGKPPLSFWAEALSYKLLGISDFAPRLPSLLISLATAWLMYHLVKTLTNAKSALWSVVIYFGMLLSFQLSGAVLTDPFLSFSTTLSLVAFMMFTLTGKCSWGYLFFYWPRIGTSCQRSFGSGYCRWHSILWMLPSVKTRFRLLKPLPWMKGTLLMLIISVPWYIIAEMKTPGFLNYFIIGEHFGRFLDSGWHGDKYGYVHKNPHGAIWLMWLAASLPWGISAFFFGYQSLYQHTKREMFLKLFKDPIMCLLVIWALFLILFFTLASNVIWTYVLPSLPAFAILLALLLNQNEGSLIQNYPKMIAFNIWFVPVVSLIGLVIVLWFPTLVMSEKYLIEFYHHHASSQEPIYFFRKEILFFYVLYE</sequence>
<feature type="transmembrane region" description="Helical" evidence="8">
    <location>
        <begin position="207"/>
        <end position="225"/>
    </location>
</feature>
<reference evidence="11" key="1">
    <citation type="submission" date="2017-05" db="EMBL/GenBank/DDBJ databases">
        <title>Dechlorination kinetics govern the competition between two new strains of the genus Sulfurospirillum.</title>
        <authorList>
            <person name="Buttet G.F."/>
            <person name="Murray A.M."/>
            <person name="Goris T."/>
            <person name="Burion M."/>
            <person name="Lin B."/>
            <person name="Rolle M."/>
            <person name="Maillard J."/>
        </authorList>
    </citation>
    <scope>NUCLEOTIDE SEQUENCE [LARGE SCALE GENOMIC DNA]</scope>
    <source>
        <strain evidence="11">SL2-1</strain>
    </source>
</reference>
<dbReference type="EC" id="2.4.2.43" evidence="10"/>
<feature type="transmembrane region" description="Helical" evidence="8">
    <location>
        <begin position="147"/>
        <end position="168"/>
    </location>
</feature>
<dbReference type="GO" id="GO:0103015">
    <property type="term" value="F:4-amino-4-deoxy-L-arabinose transferase activity"/>
    <property type="evidence" value="ECO:0007669"/>
    <property type="project" value="UniProtKB-EC"/>
</dbReference>